<evidence type="ECO:0000259" key="2">
    <source>
        <dbReference type="Pfam" id="PF09084"/>
    </source>
</evidence>
<keyword evidence="3" id="KW-0067">ATP-binding</keyword>
<comment type="caution">
    <text evidence="3">The sequence shown here is derived from an EMBL/GenBank/DDBJ whole genome shotgun (WGS) entry which is preliminary data.</text>
</comment>
<dbReference type="SUPFAM" id="SSF53850">
    <property type="entry name" value="Periplasmic binding protein-like II"/>
    <property type="match status" value="1"/>
</dbReference>
<dbReference type="InterPro" id="IPR015168">
    <property type="entry name" value="SsuA/THI5"/>
</dbReference>
<dbReference type="AlphaFoldDB" id="A0A176X521"/>
<organism evidence="3 4">
    <name type="scientific">Agrobacterium tumefaciens</name>
    <dbReference type="NCBI Taxonomy" id="358"/>
    <lineage>
        <taxon>Bacteria</taxon>
        <taxon>Pseudomonadati</taxon>
        <taxon>Pseudomonadota</taxon>
        <taxon>Alphaproteobacteria</taxon>
        <taxon>Hyphomicrobiales</taxon>
        <taxon>Rhizobiaceae</taxon>
        <taxon>Rhizobium/Agrobacterium group</taxon>
        <taxon>Agrobacterium</taxon>
        <taxon>Agrobacterium tumefaciens complex</taxon>
    </lineage>
</organism>
<dbReference type="Proteomes" id="UP000077098">
    <property type="component" value="Unassembled WGS sequence"/>
</dbReference>
<feature type="chain" id="PRO_5008053080" evidence="1">
    <location>
        <begin position="24"/>
        <end position="316"/>
    </location>
</feature>
<evidence type="ECO:0000256" key="1">
    <source>
        <dbReference type="SAM" id="SignalP"/>
    </source>
</evidence>
<feature type="signal peptide" evidence="1">
    <location>
        <begin position="1"/>
        <end position="23"/>
    </location>
</feature>
<accession>A0A176X521</accession>
<reference evidence="3 4" key="1">
    <citation type="submission" date="2016-05" db="EMBL/GenBank/DDBJ databases">
        <authorList>
            <person name="Lavstsen T."/>
            <person name="Jespersen J.S."/>
        </authorList>
    </citation>
    <scope>NUCLEOTIDE SEQUENCE [LARGE SCALE GENOMIC DNA]</scope>
    <source>
        <strain evidence="3 4">KCJ1736</strain>
    </source>
</reference>
<gene>
    <name evidence="3" type="ORF">A7J57_02365</name>
</gene>
<name>A0A176X521_AGRTU</name>
<dbReference type="GO" id="GO:0009228">
    <property type="term" value="P:thiamine biosynthetic process"/>
    <property type="evidence" value="ECO:0007669"/>
    <property type="project" value="InterPro"/>
</dbReference>
<dbReference type="EMBL" id="LXPS01000033">
    <property type="protein sequence ID" value="OAE41913.1"/>
    <property type="molecule type" value="Genomic_DNA"/>
</dbReference>
<dbReference type="PANTHER" id="PTHR31528">
    <property type="entry name" value="4-AMINO-5-HYDROXYMETHYL-2-METHYLPYRIMIDINE PHOSPHATE SYNTHASE THI11-RELATED"/>
    <property type="match status" value="1"/>
</dbReference>
<dbReference type="PANTHER" id="PTHR31528:SF3">
    <property type="entry name" value="THIAMINE BIOSYNTHESIS PROTEIN HI_0357-RELATED"/>
    <property type="match status" value="1"/>
</dbReference>
<feature type="domain" description="SsuA/THI5-like" evidence="2">
    <location>
        <begin position="36"/>
        <end position="248"/>
    </location>
</feature>
<protein>
    <submittedName>
        <fullName evidence="3">ABC transporter ATP-binding protein</fullName>
    </submittedName>
</protein>
<dbReference type="InterPro" id="IPR027939">
    <property type="entry name" value="NMT1/THI5"/>
</dbReference>
<dbReference type="Pfam" id="PF09084">
    <property type="entry name" value="NMT1"/>
    <property type="match status" value="1"/>
</dbReference>
<sequence length="316" mass="34988">MKRTLLSLAIAAASVLAPMQSEAADKLTVLLEWFVNPDHAPMVIARERGLFTEAGLEVELVPPADPSAVPRLVSAKQADIGVHYQPNLYLDHEAGLPLVRFGTLVETPLNTVTVLADGPIKSLKDLKGKKVGFSVSGFEDAMLKRMLEKDGLTKDDVELVNVNFSLSPSLIAGKVDATLGGFRNFELTQMKLEGHEGRSFFPEENGVPAYDELIFVTHRELTTDSRLPRFLSAVEQAAIYITNHPQEAWQLFIKAYPNLDDALNKQAFFDTLPRFAKRPAALDRARYTRFGAFMQEMQLIKQAPAAEDIAVELQQP</sequence>
<evidence type="ECO:0000313" key="3">
    <source>
        <dbReference type="EMBL" id="OAE41913.1"/>
    </source>
</evidence>
<evidence type="ECO:0000313" key="4">
    <source>
        <dbReference type="Proteomes" id="UP000077098"/>
    </source>
</evidence>
<dbReference type="GO" id="GO:0005524">
    <property type="term" value="F:ATP binding"/>
    <property type="evidence" value="ECO:0007669"/>
    <property type="project" value="UniProtKB-KW"/>
</dbReference>
<dbReference type="Gene3D" id="3.40.190.10">
    <property type="entry name" value="Periplasmic binding protein-like II"/>
    <property type="match status" value="2"/>
</dbReference>
<proteinExistence type="predicted"/>
<keyword evidence="3" id="KW-0547">Nucleotide-binding</keyword>
<dbReference type="RefSeq" id="WP_063950022.1">
    <property type="nucleotide sequence ID" value="NZ_LXPS01000033.1"/>
</dbReference>
<keyword evidence="1" id="KW-0732">Signal</keyword>